<reference evidence="1" key="1">
    <citation type="journal article" date="2019" name="PLoS Negl. Trop. Dis.">
        <title>Revisiting the worldwide diversity of Leptospira species in the environment.</title>
        <authorList>
            <person name="Vincent A.T."/>
            <person name="Schiettekatte O."/>
            <person name="Bourhy P."/>
            <person name="Veyrier F.J."/>
            <person name="Picardeau M."/>
        </authorList>
    </citation>
    <scope>NUCLEOTIDE SEQUENCE [LARGE SCALE GENOMIC DNA]</scope>
    <source>
        <strain evidence="1">201300427</strain>
    </source>
</reference>
<dbReference type="InterPro" id="IPR050698">
    <property type="entry name" value="MBL"/>
</dbReference>
<gene>
    <name evidence="1" type="ORF">EHS15_16050</name>
</gene>
<dbReference type="InterPro" id="IPR026360">
    <property type="entry name" value="Xnuc_lig_assoc"/>
</dbReference>
<dbReference type="InterPro" id="IPR036866">
    <property type="entry name" value="RibonucZ/Hydroxyglut_hydro"/>
</dbReference>
<keyword evidence="1" id="KW-0269">Exonuclease</keyword>
<name>A0A4R9LUY0_9LEPT</name>
<accession>A0A4R9LUY0</accession>
<dbReference type="AlphaFoldDB" id="A0A4R9LUY0"/>
<dbReference type="GO" id="GO:0016874">
    <property type="term" value="F:ligase activity"/>
    <property type="evidence" value="ECO:0007669"/>
    <property type="project" value="UniProtKB-KW"/>
</dbReference>
<dbReference type="PANTHER" id="PTHR11203">
    <property type="entry name" value="CLEAVAGE AND POLYADENYLATION SPECIFICITY FACTOR FAMILY MEMBER"/>
    <property type="match status" value="1"/>
</dbReference>
<keyword evidence="1" id="KW-0378">Hydrolase</keyword>
<dbReference type="NCBIfam" id="TIGR04122">
    <property type="entry name" value="Xnuc_lig_assoc"/>
    <property type="match status" value="1"/>
</dbReference>
<sequence length="327" mass="37436">MEILVAKQEGIYCPPGDFYIDPMRSVSRALITHGHSDHARTGSKNYLTQENGVGILKHRLGEKSNIEGISYRKQIKIGDALVSFHPAGHILGSSQIRIEVKGEVWVISGDYKTKPDRTCPEFEPVPCNVFVTESTFALPVYHWKDDEEIFREILFYWEQNRKEKHSTILYAYSLGKTQRILSGLDEKFGNIFLEEQGFQITKAYEKEGIRFPSHFSLKDLDQKHKGTYPLLIVTPGKDLSPWKEILGECRGRMASGWMRANAENPFYPDGFVLSDHADWNGLNEAVKTSGAERIIVMHGFTKDWIRFLKEKGKHAEEFSSFSKRTET</sequence>
<dbReference type="SUPFAM" id="SSF56281">
    <property type="entry name" value="Metallo-hydrolase/oxidoreductase"/>
    <property type="match status" value="1"/>
</dbReference>
<keyword evidence="1" id="KW-0436">Ligase</keyword>
<dbReference type="PANTHER" id="PTHR11203:SF49">
    <property type="entry name" value="BLL1145 PROTEIN"/>
    <property type="match status" value="1"/>
</dbReference>
<dbReference type="RefSeq" id="WP_135761606.1">
    <property type="nucleotide sequence ID" value="NZ_RQHW01000058.1"/>
</dbReference>
<dbReference type="GO" id="GO:0004521">
    <property type="term" value="F:RNA endonuclease activity"/>
    <property type="evidence" value="ECO:0007669"/>
    <property type="project" value="TreeGrafter"/>
</dbReference>
<keyword evidence="2" id="KW-1185">Reference proteome</keyword>
<keyword evidence="1" id="KW-0540">Nuclease</keyword>
<comment type="caution">
    <text evidence="1">The sequence shown here is derived from an EMBL/GenBank/DDBJ whole genome shotgun (WGS) entry which is preliminary data.</text>
</comment>
<dbReference type="GO" id="GO:0004527">
    <property type="term" value="F:exonuclease activity"/>
    <property type="evidence" value="ECO:0007669"/>
    <property type="project" value="UniProtKB-KW"/>
</dbReference>
<proteinExistence type="predicted"/>
<dbReference type="OrthoDB" id="9803916at2"/>
<evidence type="ECO:0000313" key="1">
    <source>
        <dbReference type="EMBL" id="TGN17888.1"/>
    </source>
</evidence>
<evidence type="ECO:0000313" key="2">
    <source>
        <dbReference type="Proteomes" id="UP000298058"/>
    </source>
</evidence>
<dbReference type="EMBL" id="RQHW01000058">
    <property type="protein sequence ID" value="TGN17888.1"/>
    <property type="molecule type" value="Genomic_DNA"/>
</dbReference>
<dbReference type="Proteomes" id="UP000298058">
    <property type="component" value="Unassembled WGS sequence"/>
</dbReference>
<dbReference type="EC" id="3.1.-.-" evidence="1"/>
<organism evidence="1 2">
    <name type="scientific">Leptospira idonii</name>
    <dbReference type="NCBI Taxonomy" id="1193500"/>
    <lineage>
        <taxon>Bacteria</taxon>
        <taxon>Pseudomonadati</taxon>
        <taxon>Spirochaetota</taxon>
        <taxon>Spirochaetia</taxon>
        <taxon>Leptospirales</taxon>
        <taxon>Leptospiraceae</taxon>
        <taxon>Leptospira</taxon>
    </lineage>
</organism>
<dbReference type="Gene3D" id="3.60.15.10">
    <property type="entry name" value="Ribonuclease Z/Hydroxyacylglutathione hydrolase-like"/>
    <property type="match status" value="1"/>
</dbReference>
<protein>
    <submittedName>
        <fullName evidence="1">Ligase-associated DNA damage response exonuclease</fullName>
        <ecNumber evidence="1">3.1.-.-</ecNumber>
    </submittedName>
</protein>